<dbReference type="Pfam" id="PF20684">
    <property type="entry name" value="Fung_rhodopsin"/>
    <property type="match status" value="1"/>
</dbReference>
<feature type="disulfide bond" evidence="14">
    <location>
        <begin position="101"/>
        <end position="134"/>
    </location>
</feature>
<evidence type="ECO:0000256" key="6">
    <source>
        <dbReference type="ARBA" id="ARBA00022622"/>
    </source>
</evidence>
<evidence type="ECO:0000256" key="4">
    <source>
        <dbReference type="ARBA" id="ARBA00010031"/>
    </source>
</evidence>
<feature type="transmembrane region" description="Helical" evidence="16">
    <location>
        <begin position="278"/>
        <end position="301"/>
    </location>
</feature>
<evidence type="ECO:0000256" key="9">
    <source>
        <dbReference type="ARBA" id="ARBA00022989"/>
    </source>
</evidence>
<keyword evidence="14" id="KW-0349">Heme</keyword>
<evidence type="ECO:0000256" key="14">
    <source>
        <dbReference type="PROSITE-ProRule" id="PRU01356"/>
    </source>
</evidence>
<evidence type="ECO:0000256" key="10">
    <source>
        <dbReference type="ARBA" id="ARBA00023136"/>
    </source>
</evidence>
<keyword evidence="8" id="KW-0732">Signal</keyword>
<keyword evidence="12" id="KW-0449">Lipoprotein</keyword>
<name>G2XCP7_VERDV</name>
<feature type="domain" description="CFEM" evidence="17">
    <location>
        <begin position="49"/>
        <end position="160"/>
    </location>
</feature>
<proteinExistence type="inferred from homology"/>
<keyword evidence="11 14" id="KW-1015">Disulfide bond</keyword>
<dbReference type="HOGENOM" id="CLU_028200_6_3_1"/>
<dbReference type="PROSITE" id="PS52012">
    <property type="entry name" value="CFEM"/>
    <property type="match status" value="1"/>
</dbReference>
<feature type="transmembrane region" description="Helical" evidence="16">
    <location>
        <begin position="313"/>
        <end position="331"/>
    </location>
</feature>
<dbReference type="SMART" id="SM00747">
    <property type="entry name" value="CFEM"/>
    <property type="match status" value="1"/>
</dbReference>
<protein>
    <submittedName>
        <fullName evidence="18">Integral membrane protein</fullName>
    </submittedName>
</protein>
<keyword evidence="10 16" id="KW-0472">Membrane</keyword>
<feature type="transmembrane region" description="Helical" evidence="16">
    <location>
        <begin position="196"/>
        <end position="220"/>
    </location>
</feature>
<dbReference type="RefSeq" id="XP_009650990.1">
    <property type="nucleotide sequence ID" value="XM_009652695.1"/>
</dbReference>
<dbReference type="OrthoDB" id="408702at2759"/>
<evidence type="ECO:0000256" key="8">
    <source>
        <dbReference type="ARBA" id="ARBA00022729"/>
    </source>
</evidence>
<evidence type="ECO:0000256" key="7">
    <source>
        <dbReference type="ARBA" id="ARBA00022692"/>
    </source>
</evidence>
<sequence length="477" mass="51917">MSIRQNLFPYGTTAAGVRVSFHNKESQYTVNPDVSWPICFTGCRQGDAMPSLCFLLLVTVCSIGIRSQQTPLNNLPACGLSCLLDTVPASGCSLTDNACQCSNPDLAITTAACLQANCTMQDTLDVARVQASVCQLPHTDRGRETLIIVFSMVAVAFTAYLLRMASKLTTHNLAVEDTVITTAVFLTPVPIVCVKYIYIAEVVYVAVLALTKASIILMYIHIFRSSITFRRWSYAVLSMLILSTIIITPLTIVSCRPVQFFWDRDIKGGTCLDINALAYAHSAIAIFFDIIIITMPIGMLWRLNMPTNRKFQIGIMFAIGGFGLIATVLRLQSLLVFGSSLDPTADYVPVVYWTTGELAAGIICSCLPAIRKLLDKSTRRLVDSVKLRSIKKTGLTPLSPSAASHGAHKLLSRDCSSGSKSAGTNGYEQMEDTSGSLRADGIDAESGSDQFLPIQGVYEPPDEVLRVTYWGERESDG</sequence>
<dbReference type="PANTHER" id="PTHR33048">
    <property type="entry name" value="PTH11-LIKE INTEGRAL MEMBRANE PROTEIN (AFU_ORTHOLOGUE AFUA_5G11245)"/>
    <property type="match status" value="1"/>
</dbReference>
<evidence type="ECO:0000313" key="19">
    <source>
        <dbReference type="Proteomes" id="UP000001611"/>
    </source>
</evidence>
<dbReference type="GO" id="GO:0005576">
    <property type="term" value="C:extracellular region"/>
    <property type="evidence" value="ECO:0007669"/>
    <property type="project" value="UniProtKB-SubCell"/>
</dbReference>
<keyword evidence="5" id="KW-0964">Secreted</keyword>
<evidence type="ECO:0000259" key="17">
    <source>
        <dbReference type="PROSITE" id="PS52012"/>
    </source>
</evidence>
<evidence type="ECO:0000256" key="11">
    <source>
        <dbReference type="ARBA" id="ARBA00023157"/>
    </source>
</evidence>
<feature type="transmembrane region" description="Helical" evidence="16">
    <location>
        <begin position="145"/>
        <end position="162"/>
    </location>
</feature>
<dbReference type="OMA" id="ELACCFA"/>
<comment type="subcellular location">
    <subcellularLocation>
        <location evidence="2">Membrane</location>
        <topology evidence="2">Lipid-anchor</topology>
        <topology evidence="2">GPI-anchor</topology>
    </subcellularLocation>
    <subcellularLocation>
        <location evidence="1">Membrane</location>
        <topology evidence="1">Multi-pass membrane protein</topology>
    </subcellularLocation>
    <subcellularLocation>
        <location evidence="3">Secreted</location>
    </subcellularLocation>
</comment>
<dbReference type="GeneID" id="20709392"/>
<evidence type="ECO:0000256" key="16">
    <source>
        <dbReference type="SAM" id="Phobius"/>
    </source>
</evidence>
<evidence type="ECO:0000313" key="18">
    <source>
        <dbReference type="EMBL" id="EGY16765.1"/>
    </source>
</evidence>
<dbReference type="PANTHER" id="PTHR33048:SF160">
    <property type="entry name" value="SAT4 FAMILY MEMBRANE PROTEIN"/>
    <property type="match status" value="1"/>
</dbReference>
<evidence type="ECO:0000256" key="5">
    <source>
        <dbReference type="ARBA" id="ARBA00022525"/>
    </source>
</evidence>
<evidence type="ECO:0000256" key="13">
    <source>
        <dbReference type="ARBA" id="ARBA00038359"/>
    </source>
</evidence>
<dbReference type="STRING" id="498257.G2XCP7"/>
<comment type="similarity">
    <text evidence="4">Belongs to the RBT5 family.</text>
</comment>
<evidence type="ECO:0000256" key="3">
    <source>
        <dbReference type="ARBA" id="ARBA00004613"/>
    </source>
</evidence>
<keyword evidence="9 16" id="KW-1133">Transmembrane helix</keyword>
<dbReference type="InterPro" id="IPR008427">
    <property type="entry name" value="Extracellular_membr_CFEM_dom"/>
</dbReference>
<dbReference type="KEGG" id="vda:VDAG_07929"/>
<feature type="disulfide bond" evidence="14">
    <location>
        <begin position="82"/>
        <end position="113"/>
    </location>
</feature>
<dbReference type="Pfam" id="PF05730">
    <property type="entry name" value="CFEM"/>
    <property type="match status" value="1"/>
</dbReference>
<feature type="disulfide bond" evidence="14">
    <location>
        <begin position="78"/>
        <end position="118"/>
    </location>
</feature>
<feature type="region of interest" description="Disordered" evidence="15">
    <location>
        <begin position="412"/>
        <end position="455"/>
    </location>
</feature>
<accession>G2XCP7</accession>
<dbReference type="InterPro" id="IPR049326">
    <property type="entry name" value="Rhodopsin_dom_fungi"/>
</dbReference>
<keyword evidence="19" id="KW-1185">Reference proteome</keyword>
<evidence type="ECO:0000256" key="12">
    <source>
        <dbReference type="ARBA" id="ARBA00023288"/>
    </source>
</evidence>
<keyword evidence="14" id="KW-0479">Metal-binding</keyword>
<evidence type="ECO:0000256" key="1">
    <source>
        <dbReference type="ARBA" id="ARBA00004141"/>
    </source>
</evidence>
<organism evidence="18 19">
    <name type="scientific">Verticillium dahliae (strain VdLs.17 / ATCC MYA-4575 / FGSC 10137)</name>
    <name type="common">Verticillium wilt</name>
    <dbReference type="NCBI Taxonomy" id="498257"/>
    <lineage>
        <taxon>Eukaryota</taxon>
        <taxon>Fungi</taxon>
        <taxon>Dikarya</taxon>
        <taxon>Ascomycota</taxon>
        <taxon>Pezizomycotina</taxon>
        <taxon>Sordariomycetes</taxon>
        <taxon>Hypocreomycetidae</taxon>
        <taxon>Glomerellales</taxon>
        <taxon>Plectosphaerellaceae</taxon>
        <taxon>Verticillium</taxon>
    </lineage>
</organism>
<feature type="transmembrane region" description="Helical" evidence="16">
    <location>
        <begin position="232"/>
        <end position="252"/>
    </location>
</feature>
<evidence type="ECO:0000256" key="15">
    <source>
        <dbReference type="SAM" id="MobiDB-lite"/>
    </source>
</evidence>
<gene>
    <name evidence="18" type="ORF">VDAG_07929</name>
</gene>
<dbReference type="InParanoid" id="G2XCP7"/>
<comment type="similarity">
    <text evidence="13">Belongs to the SAT4 family.</text>
</comment>
<dbReference type="InterPro" id="IPR052337">
    <property type="entry name" value="SAT4-like"/>
</dbReference>
<keyword evidence="6" id="KW-0325">Glycoprotein</keyword>
<dbReference type="GO" id="GO:0098552">
    <property type="term" value="C:side of membrane"/>
    <property type="evidence" value="ECO:0007669"/>
    <property type="project" value="UniProtKB-KW"/>
</dbReference>
<keyword evidence="6" id="KW-0336">GPI-anchor</keyword>
<keyword evidence="7 16" id="KW-0812">Transmembrane</keyword>
<dbReference type="eggNOG" id="ENOG502SJWF">
    <property type="taxonomic scope" value="Eukaryota"/>
</dbReference>
<dbReference type="GO" id="GO:0046872">
    <property type="term" value="F:metal ion binding"/>
    <property type="evidence" value="ECO:0007669"/>
    <property type="project" value="UniProtKB-UniRule"/>
</dbReference>
<feature type="binding site" description="axial binding residue" evidence="14">
    <location>
        <position position="96"/>
    </location>
    <ligand>
        <name>heme</name>
        <dbReference type="ChEBI" id="CHEBI:30413"/>
    </ligand>
    <ligandPart>
        <name>Fe</name>
        <dbReference type="ChEBI" id="CHEBI:18248"/>
    </ligandPart>
</feature>
<dbReference type="Proteomes" id="UP000001611">
    <property type="component" value="Chromosome 2"/>
</dbReference>
<evidence type="ECO:0000256" key="2">
    <source>
        <dbReference type="ARBA" id="ARBA00004589"/>
    </source>
</evidence>
<feature type="transmembrane region" description="Helical" evidence="16">
    <location>
        <begin position="351"/>
        <end position="370"/>
    </location>
</feature>
<reference evidence="18 19" key="1">
    <citation type="submission" date="2008-03" db="EMBL/GenBank/DDBJ databases">
        <title>The Genome Sequence of Verticillium dahliae VdLs.17.</title>
        <authorList>
            <consortium name="The Broad Institute Genome Sequencing Platform"/>
            <person name="Ma L.-J.J."/>
            <person name="Klosterman S.J."/>
            <person name="Subbarao K."/>
            <person name="Dobinson K."/>
            <person name="Veronese P."/>
            <person name="Kang S."/>
            <person name="Gold S.E."/>
            <person name="Young S."/>
            <person name="Jaffe D."/>
            <person name="Gnerre S."/>
            <person name="Berlin A."/>
            <person name="Heiman D."/>
            <person name="Hepburn T."/>
            <person name="Sykes S."/>
            <person name="Alvarado L."/>
            <person name="Kodira C.D."/>
            <person name="Lander E."/>
            <person name="Galagan J."/>
            <person name="Nusbaum C."/>
            <person name="Birren B."/>
        </authorList>
    </citation>
    <scope>NUCLEOTIDE SEQUENCE [LARGE SCALE GENOMIC DNA]</scope>
    <source>
        <strain evidence="19">VdLs.17 / ATCC MYA-4575 / FGSC 10137</strain>
    </source>
</reference>
<dbReference type="EMBL" id="DS572712">
    <property type="protein sequence ID" value="EGY16765.1"/>
    <property type="molecule type" value="Genomic_DNA"/>
</dbReference>
<feature type="compositionally biased region" description="Polar residues" evidence="15">
    <location>
        <begin position="414"/>
        <end position="436"/>
    </location>
</feature>
<dbReference type="AlphaFoldDB" id="G2XCP7"/>
<feature type="disulfide bond" evidence="14">
    <location>
        <begin position="92"/>
        <end position="99"/>
    </location>
</feature>
<keyword evidence="14" id="KW-0408">Iron</keyword>